<protein>
    <recommendedName>
        <fullName evidence="3">STAS domain-containing protein</fullName>
    </recommendedName>
</protein>
<evidence type="ECO:0000313" key="1">
    <source>
        <dbReference type="EMBL" id="PZR14926.1"/>
    </source>
</evidence>
<name>A0A2W5TQR0_9BACT</name>
<accession>A0A2W5TQR0</accession>
<dbReference type="EMBL" id="QFQP01000006">
    <property type="protein sequence ID" value="PZR14926.1"/>
    <property type="molecule type" value="Genomic_DNA"/>
</dbReference>
<comment type="caution">
    <text evidence="1">The sequence shown here is derived from an EMBL/GenBank/DDBJ whole genome shotgun (WGS) entry which is preliminary data.</text>
</comment>
<organism evidence="1 2">
    <name type="scientific">Archangium gephyra</name>
    <dbReference type="NCBI Taxonomy" id="48"/>
    <lineage>
        <taxon>Bacteria</taxon>
        <taxon>Pseudomonadati</taxon>
        <taxon>Myxococcota</taxon>
        <taxon>Myxococcia</taxon>
        <taxon>Myxococcales</taxon>
        <taxon>Cystobacterineae</taxon>
        <taxon>Archangiaceae</taxon>
        <taxon>Archangium</taxon>
    </lineage>
</organism>
<dbReference type="Proteomes" id="UP000249061">
    <property type="component" value="Unassembled WGS sequence"/>
</dbReference>
<gene>
    <name evidence="1" type="ORF">DI536_09075</name>
</gene>
<sequence length="125" mass="13564">MAGASIIEVDGVQILHLDFVGITIEQAPALLEACGALVRSQPLDSAFTLSDFTGAHFDSNITVQLREYTKANRPHVHFGAVVGITGIKRAVYRAMLLFSGRTNLVLCDTVDEAKRVLVNAALQRR</sequence>
<proteinExistence type="predicted"/>
<evidence type="ECO:0008006" key="3">
    <source>
        <dbReference type="Google" id="ProtNLM"/>
    </source>
</evidence>
<reference evidence="1 2" key="1">
    <citation type="submission" date="2017-08" db="EMBL/GenBank/DDBJ databases">
        <title>Infants hospitalized years apart are colonized by the same room-sourced microbial strains.</title>
        <authorList>
            <person name="Brooks B."/>
            <person name="Olm M.R."/>
            <person name="Firek B.A."/>
            <person name="Baker R."/>
            <person name="Thomas B.C."/>
            <person name="Morowitz M.J."/>
            <person name="Banfield J.F."/>
        </authorList>
    </citation>
    <scope>NUCLEOTIDE SEQUENCE [LARGE SCALE GENOMIC DNA]</scope>
    <source>
        <strain evidence="1">S2_003_000_R2_14</strain>
    </source>
</reference>
<evidence type="ECO:0000313" key="2">
    <source>
        <dbReference type="Proteomes" id="UP000249061"/>
    </source>
</evidence>
<dbReference type="AlphaFoldDB" id="A0A2W5TQR0"/>